<proteinExistence type="predicted"/>
<dbReference type="OrthoDB" id="3639942at2759"/>
<protein>
    <submittedName>
        <fullName evidence="1">Uncharacterized protein</fullName>
    </submittedName>
</protein>
<dbReference type="EMBL" id="ML992685">
    <property type="protein sequence ID" value="KAF2209668.1"/>
    <property type="molecule type" value="Genomic_DNA"/>
</dbReference>
<dbReference type="AlphaFoldDB" id="A0A6A6F5E0"/>
<evidence type="ECO:0000313" key="1">
    <source>
        <dbReference type="EMBL" id="KAF2209668.1"/>
    </source>
</evidence>
<evidence type="ECO:0000313" key="2">
    <source>
        <dbReference type="Proteomes" id="UP000799539"/>
    </source>
</evidence>
<sequence>MAENEDHAPLKMLSISYPYHSTLRALPILSADQTTKLSRAAFDQICAMGNLSQRPSGLLLLDIHDHEVHHYPYVSAVIRWASEGSYPPGEDLVLARSRVQIRGSTLTVPYHPSSHYSYSLGQSDDSTYKQFRCDIQVYAFAKATGMAKLQLYARTRLMWIRPIFVAEVRLILSVMGPQGLRYLAKKDPVFAEFVFVHVTRVQQQFNDHSDRDLLCGSVSAESAGLAVAEQILGKDWRRLIESLYGRSSQIVPFLLKMLYPYTANMDNDLDSAGVNQNRTTSSMAENPLGSIAVIGAIVRERVVFATKAIGGMLVYDPRTANFPTTSKLWIERNQFLILLADEGESSLVMDETGAVGRIPWTAGTRSVCGLVHANDAPSIKKRRAST</sequence>
<accession>A0A6A6F5E0</accession>
<organism evidence="1 2">
    <name type="scientific">Cercospora zeae-maydis SCOH1-5</name>
    <dbReference type="NCBI Taxonomy" id="717836"/>
    <lineage>
        <taxon>Eukaryota</taxon>
        <taxon>Fungi</taxon>
        <taxon>Dikarya</taxon>
        <taxon>Ascomycota</taxon>
        <taxon>Pezizomycotina</taxon>
        <taxon>Dothideomycetes</taxon>
        <taxon>Dothideomycetidae</taxon>
        <taxon>Mycosphaerellales</taxon>
        <taxon>Mycosphaerellaceae</taxon>
        <taxon>Cercospora</taxon>
    </lineage>
</organism>
<keyword evidence="2" id="KW-1185">Reference proteome</keyword>
<name>A0A6A6F5E0_9PEZI</name>
<reference evidence="1" key="1">
    <citation type="journal article" date="2020" name="Stud. Mycol.">
        <title>101 Dothideomycetes genomes: a test case for predicting lifestyles and emergence of pathogens.</title>
        <authorList>
            <person name="Haridas S."/>
            <person name="Albert R."/>
            <person name="Binder M."/>
            <person name="Bloem J."/>
            <person name="Labutti K."/>
            <person name="Salamov A."/>
            <person name="Andreopoulos B."/>
            <person name="Baker S."/>
            <person name="Barry K."/>
            <person name="Bills G."/>
            <person name="Bluhm B."/>
            <person name="Cannon C."/>
            <person name="Castanera R."/>
            <person name="Culley D."/>
            <person name="Daum C."/>
            <person name="Ezra D."/>
            <person name="Gonzalez J."/>
            <person name="Henrissat B."/>
            <person name="Kuo A."/>
            <person name="Liang C."/>
            <person name="Lipzen A."/>
            <person name="Lutzoni F."/>
            <person name="Magnuson J."/>
            <person name="Mondo S."/>
            <person name="Nolan M."/>
            <person name="Ohm R."/>
            <person name="Pangilinan J."/>
            <person name="Park H.-J."/>
            <person name="Ramirez L."/>
            <person name="Alfaro M."/>
            <person name="Sun H."/>
            <person name="Tritt A."/>
            <person name="Yoshinaga Y."/>
            <person name="Zwiers L.-H."/>
            <person name="Turgeon B."/>
            <person name="Goodwin S."/>
            <person name="Spatafora J."/>
            <person name="Crous P."/>
            <person name="Grigoriev I."/>
        </authorList>
    </citation>
    <scope>NUCLEOTIDE SEQUENCE</scope>
    <source>
        <strain evidence="1">SCOH1-5</strain>
    </source>
</reference>
<gene>
    <name evidence="1" type="ORF">CERZMDRAFT_106999</name>
</gene>
<dbReference type="Proteomes" id="UP000799539">
    <property type="component" value="Unassembled WGS sequence"/>
</dbReference>